<evidence type="ECO:0000313" key="4">
    <source>
        <dbReference type="Proteomes" id="UP000190105"/>
    </source>
</evidence>
<dbReference type="InterPro" id="IPR050303">
    <property type="entry name" value="GatZ_KbaZ_carbometab"/>
</dbReference>
<dbReference type="InterPro" id="IPR046348">
    <property type="entry name" value="SIS_dom_sf"/>
</dbReference>
<dbReference type="GO" id="GO:0016853">
    <property type="term" value="F:isomerase activity"/>
    <property type="evidence" value="ECO:0007669"/>
    <property type="project" value="UniProtKB-KW"/>
</dbReference>
<dbReference type="AlphaFoldDB" id="A0A1T4WNT4"/>
<dbReference type="GO" id="GO:0009401">
    <property type="term" value="P:phosphoenolpyruvate-dependent sugar phosphotransferase system"/>
    <property type="evidence" value="ECO:0007669"/>
    <property type="project" value="TreeGrafter"/>
</dbReference>
<accession>A0A1T4WNT4</accession>
<dbReference type="GO" id="GO:1901135">
    <property type="term" value="P:carbohydrate derivative metabolic process"/>
    <property type="evidence" value="ECO:0007669"/>
    <property type="project" value="InterPro"/>
</dbReference>
<dbReference type="PANTHER" id="PTHR32502:SF3">
    <property type="entry name" value="D-GALACTOSAMINE-6-PHOSPHATE DEAMINASE AGAS-RELATED"/>
    <property type="match status" value="1"/>
</dbReference>
<keyword evidence="3" id="KW-0413">Isomerase</keyword>
<dbReference type="PANTHER" id="PTHR32502">
    <property type="entry name" value="N-ACETYLGALACTOSAMINE PERMEASE II COMPONENT-RELATED"/>
    <property type="match status" value="1"/>
</dbReference>
<dbReference type="GO" id="GO:0005886">
    <property type="term" value="C:plasma membrane"/>
    <property type="evidence" value="ECO:0007669"/>
    <property type="project" value="TreeGrafter"/>
</dbReference>
<dbReference type="PROSITE" id="PS51464">
    <property type="entry name" value="SIS"/>
    <property type="match status" value="1"/>
</dbReference>
<evidence type="ECO:0000256" key="1">
    <source>
        <dbReference type="ARBA" id="ARBA00022737"/>
    </source>
</evidence>
<dbReference type="RefSeq" id="WP_078695443.1">
    <property type="nucleotide sequence ID" value="NZ_FUYH01000002.1"/>
</dbReference>
<dbReference type="Gene3D" id="3.40.50.10490">
    <property type="entry name" value="Glucose-6-phosphate isomerase like protein, domain 1"/>
    <property type="match status" value="2"/>
</dbReference>
<reference evidence="4" key="1">
    <citation type="submission" date="2017-02" db="EMBL/GenBank/DDBJ databases">
        <authorList>
            <person name="Varghese N."/>
            <person name="Submissions S."/>
        </authorList>
    </citation>
    <scope>NUCLEOTIDE SEQUENCE [LARGE SCALE GENOMIC DNA]</scope>
    <source>
        <strain evidence="4">USBA 833</strain>
    </source>
</reference>
<dbReference type="Pfam" id="PF01380">
    <property type="entry name" value="SIS"/>
    <property type="match status" value="1"/>
</dbReference>
<proteinExistence type="predicted"/>
<feature type="domain" description="SIS" evidence="2">
    <location>
        <begin position="47"/>
        <end position="197"/>
    </location>
</feature>
<organism evidence="3 4">
    <name type="scientific">Caloramator quimbayensis</name>
    <dbReference type="NCBI Taxonomy" id="1147123"/>
    <lineage>
        <taxon>Bacteria</taxon>
        <taxon>Bacillati</taxon>
        <taxon>Bacillota</taxon>
        <taxon>Clostridia</taxon>
        <taxon>Eubacteriales</taxon>
        <taxon>Clostridiaceae</taxon>
        <taxon>Caloramator</taxon>
    </lineage>
</organism>
<dbReference type="EMBL" id="FUYH01000002">
    <property type="protein sequence ID" value="SKA78548.1"/>
    <property type="molecule type" value="Genomic_DNA"/>
</dbReference>
<dbReference type="GO" id="GO:0097367">
    <property type="term" value="F:carbohydrate derivative binding"/>
    <property type="evidence" value="ECO:0007669"/>
    <property type="project" value="InterPro"/>
</dbReference>
<dbReference type="InterPro" id="IPR001347">
    <property type="entry name" value="SIS_dom"/>
</dbReference>
<dbReference type="SUPFAM" id="SSF53697">
    <property type="entry name" value="SIS domain"/>
    <property type="match status" value="1"/>
</dbReference>
<name>A0A1T4WNT4_9CLOT</name>
<dbReference type="Proteomes" id="UP000190105">
    <property type="component" value="Unassembled WGS sequence"/>
</dbReference>
<dbReference type="CDD" id="cd05008">
    <property type="entry name" value="SIS_GlmS_GlmD_1"/>
    <property type="match status" value="1"/>
</dbReference>
<protein>
    <submittedName>
        <fullName evidence="3">Tagatose-6-phosphate ketose/aldose isomerase</fullName>
    </submittedName>
</protein>
<evidence type="ECO:0000259" key="2">
    <source>
        <dbReference type="PROSITE" id="PS51464"/>
    </source>
</evidence>
<sequence>MLLGYNVEELKNKKAYSTAKEIEQQPRVWRELYNILLNQKLEISNFLTPILNREGIRIIITGAGTSAFVGNCSEGYLRRNLKLDIEAIDTTDIVASPDNFFFKEKPTLLVSHGRSGDSPESLATIELAEKIIDEVYFLNITCNKNGSMAKNTMEKQNCLNIFMPEESNDDGFAMTSSFTSMLLTDLMLPFINEIENKKELFDVLSSEAERIISEDAEIIEKISRNEYDRLIYLGSGGLKGCAMESALKSLELTHGVVNTNSNTPLGFRHGPKSVINNSTLLGMFISNHEYTQRYDLDLLNEIANEPGDRKIMVFLPEEMNVSGADYIFSLKKDFNKIDEAFLVPLYIIYAQMLGMFKSLNLRITPDNPNPEGYVNRVVKGVIIYDYSK</sequence>
<evidence type="ECO:0000313" key="3">
    <source>
        <dbReference type="EMBL" id="SKA78548.1"/>
    </source>
</evidence>
<keyword evidence="1" id="KW-0677">Repeat</keyword>
<gene>
    <name evidence="3" type="ORF">SAMN05443428_102148</name>
</gene>
<dbReference type="STRING" id="1147123.SAMN05443428_102148"/>
<dbReference type="OrthoDB" id="9779207at2"/>
<keyword evidence="4" id="KW-1185">Reference proteome</keyword>
<dbReference type="InterPro" id="IPR035466">
    <property type="entry name" value="GlmS/AgaS_SIS"/>
</dbReference>